<dbReference type="VEuPathDB" id="FungiDB:MELLADRAFT_112992"/>
<dbReference type="InterPro" id="IPR019819">
    <property type="entry name" value="Carboxylesterase_B_CS"/>
</dbReference>
<dbReference type="InParanoid" id="F4S8C4"/>
<feature type="signal peptide" evidence="3">
    <location>
        <begin position="1"/>
        <end position="19"/>
    </location>
</feature>
<dbReference type="ESTHER" id="9basi-f4s8c4">
    <property type="family name" value="Fungal_carboxylesterase_lipase"/>
</dbReference>
<evidence type="ECO:0000256" key="3">
    <source>
        <dbReference type="RuleBase" id="RU361235"/>
    </source>
</evidence>
<proteinExistence type="inferred from homology"/>
<accession>F4S8C4</accession>
<dbReference type="AlphaFoldDB" id="F4S8C4"/>
<dbReference type="FunCoup" id="F4S8C4">
    <property type="interactions" value="1"/>
</dbReference>
<dbReference type="InterPro" id="IPR002018">
    <property type="entry name" value="CarbesteraseB"/>
</dbReference>
<feature type="chain" id="PRO_5005129527" description="Carboxylic ester hydrolase" evidence="3">
    <location>
        <begin position="20"/>
        <end position="624"/>
    </location>
</feature>
<evidence type="ECO:0000256" key="1">
    <source>
        <dbReference type="ARBA" id="ARBA00005964"/>
    </source>
</evidence>
<comment type="similarity">
    <text evidence="1 3">Belongs to the type-B carboxylesterase/lipase family.</text>
</comment>
<reference evidence="6" key="1">
    <citation type="journal article" date="2011" name="Proc. Natl. Acad. Sci. U.S.A.">
        <title>Obligate biotrophy features unraveled by the genomic analysis of rust fungi.</title>
        <authorList>
            <person name="Duplessis S."/>
            <person name="Cuomo C.A."/>
            <person name="Lin Y.-C."/>
            <person name="Aerts A."/>
            <person name="Tisserant E."/>
            <person name="Veneault-Fourrey C."/>
            <person name="Joly D.L."/>
            <person name="Hacquard S."/>
            <person name="Amselem J."/>
            <person name="Cantarel B.L."/>
            <person name="Chiu R."/>
            <person name="Coutinho P.M."/>
            <person name="Feau N."/>
            <person name="Field M."/>
            <person name="Frey P."/>
            <person name="Gelhaye E."/>
            <person name="Goldberg J."/>
            <person name="Grabherr M.G."/>
            <person name="Kodira C.D."/>
            <person name="Kohler A."/>
            <person name="Kuees U."/>
            <person name="Lindquist E.A."/>
            <person name="Lucas S.M."/>
            <person name="Mago R."/>
            <person name="Mauceli E."/>
            <person name="Morin E."/>
            <person name="Murat C."/>
            <person name="Pangilinan J.L."/>
            <person name="Park R."/>
            <person name="Pearson M."/>
            <person name="Quesneville H."/>
            <person name="Rouhier N."/>
            <person name="Sakthikumar S."/>
            <person name="Salamov A.A."/>
            <person name="Schmutz J."/>
            <person name="Selles B."/>
            <person name="Shapiro H."/>
            <person name="Tanguay P."/>
            <person name="Tuskan G.A."/>
            <person name="Henrissat B."/>
            <person name="Van de Peer Y."/>
            <person name="Rouze P."/>
            <person name="Ellis J.G."/>
            <person name="Dodds P.N."/>
            <person name="Schein J.E."/>
            <person name="Zhong S."/>
            <person name="Hamelin R.C."/>
            <person name="Grigoriev I.V."/>
            <person name="Szabo L.J."/>
            <person name="Martin F."/>
        </authorList>
    </citation>
    <scope>NUCLEOTIDE SEQUENCE [LARGE SCALE GENOMIC DNA]</scope>
    <source>
        <strain evidence="6">98AG31 / pathotype 3-4-7</strain>
    </source>
</reference>
<dbReference type="Proteomes" id="UP000001072">
    <property type="component" value="Unassembled WGS sequence"/>
</dbReference>
<dbReference type="RefSeq" id="XP_007417653.1">
    <property type="nucleotide sequence ID" value="XM_007417591.1"/>
</dbReference>
<feature type="domain" description="Carboxylesterase type B" evidence="4">
    <location>
        <begin position="75"/>
        <end position="579"/>
    </location>
</feature>
<dbReference type="Gene3D" id="3.40.50.1820">
    <property type="entry name" value="alpha/beta hydrolase"/>
    <property type="match status" value="1"/>
</dbReference>
<organism evidence="6">
    <name type="scientific">Melampsora larici-populina (strain 98AG31 / pathotype 3-4-7)</name>
    <name type="common">Poplar leaf rust fungus</name>
    <dbReference type="NCBI Taxonomy" id="747676"/>
    <lineage>
        <taxon>Eukaryota</taxon>
        <taxon>Fungi</taxon>
        <taxon>Dikarya</taxon>
        <taxon>Basidiomycota</taxon>
        <taxon>Pucciniomycotina</taxon>
        <taxon>Pucciniomycetes</taxon>
        <taxon>Pucciniales</taxon>
        <taxon>Melampsoraceae</taxon>
        <taxon>Melampsora</taxon>
    </lineage>
</organism>
<protein>
    <recommendedName>
        <fullName evidence="3">Carboxylic ester hydrolase</fullName>
        <ecNumber evidence="3">3.1.1.-</ecNumber>
    </recommendedName>
</protein>
<dbReference type="PROSITE" id="PS00122">
    <property type="entry name" value="CARBOXYLESTERASE_B_1"/>
    <property type="match status" value="1"/>
</dbReference>
<keyword evidence="6" id="KW-1185">Reference proteome</keyword>
<dbReference type="PROSITE" id="PS00941">
    <property type="entry name" value="CARBOXYLESTERASE_B_2"/>
    <property type="match status" value="1"/>
</dbReference>
<dbReference type="InterPro" id="IPR019826">
    <property type="entry name" value="Carboxylesterase_B_AS"/>
</dbReference>
<dbReference type="InterPro" id="IPR029058">
    <property type="entry name" value="AB_hydrolase_fold"/>
</dbReference>
<dbReference type="InterPro" id="IPR050309">
    <property type="entry name" value="Type-B_Carboxylest/Lipase"/>
</dbReference>
<gene>
    <name evidence="5" type="ORF">MELLADRAFT_112992</name>
</gene>
<dbReference type="OrthoDB" id="408631at2759"/>
<dbReference type="Pfam" id="PF00135">
    <property type="entry name" value="COesterase"/>
    <property type="match status" value="1"/>
</dbReference>
<dbReference type="PANTHER" id="PTHR11559">
    <property type="entry name" value="CARBOXYLESTERASE"/>
    <property type="match status" value="1"/>
</dbReference>
<evidence type="ECO:0000259" key="4">
    <source>
        <dbReference type="Pfam" id="PF00135"/>
    </source>
</evidence>
<dbReference type="HOGENOM" id="CLU_006586_10_6_1"/>
<evidence type="ECO:0000313" key="5">
    <source>
        <dbReference type="EMBL" id="EGF99073.1"/>
    </source>
</evidence>
<sequence length="624" mass="67500">MVGLVYLLFSLAGLRYASAAILPQPAAESHSRRNGLLGLGNVPVLGPLVDKVTSTLLPTDKSNTRKSISGTGSVKVVLDYGDFNGNTNNHVDQFYGIPYAEPPVGARRLTNPIFPLGKYPNFDATRTPPSCAQQVLTGGGNILFNIATVVTDELDKLPIYGPGIGGQEDCLTLDVLRPTGVQKGAKLPVMFWIYPGDFAFGSSTLLQGNTWVEKSVALGKPVIFVAINHRMGAFGFLGGKQVGAAGVGNLGLKDQRLAMKWVQKYISEFGGDPTKVMIFGESSGSISVSHHLFINHGNNEGLFRAAICESGTAFPVGTLAEGAGQTTYDAILKDTGCWNRTDTLGCLRSVNYSTLYIQVSTHHTSYHSAASNRLPGPFSGGSYPLAYAPYVDGEFVTGSMDDNLDAGKFARVPLITGTEDDEGTFLTLGVAPSILTESNLKKYLSRLVPRATQEQIDYVTTVYPQDPTQGSPFNTGILNTLTPVFKQYAAIFGDVGFQGLRRLVSRKVNRHMPTWGYIDRGMKSIPIFGTTHTIELLSTFNVIPGPRANDFQARWIAFANNLDPNVPGLPRWEKYGGINGTDDFRGNVLQFQSSGSTGTIPDDFRSTQINYYLDNLKTFRLISA</sequence>
<dbReference type="EC" id="3.1.1.-" evidence="3"/>
<evidence type="ECO:0000313" key="6">
    <source>
        <dbReference type="Proteomes" id="UP000001072"/>
    </source>
</evidence>
<dbReference type="eggNOG" id="KOG4389">
    <property type="taxonomic scope" value="Eukaryota"/>
</dbReference>
<evidence type="ECO:0000256" key="2">
    <source>
        <dbReference type="ARBA" id="ARBA00022801"/>
    </source>
</evidence>
<dbReference type="GO" id="GO:0016787">
    <property type="term" value="F:hydrolase activity"/>
    <property type="evidence" value="ECO:0007669"/>
    <property type="project" value="UniProtKB-KW"/>
</dbReference>
<name>F4S8C4_MELLP</name>
<keyword evidence="3" id="KW-0732">Signal</keyword>
<dbReference type="GeneID" id="18924846"/>
<dbReference type="KEGG" id="mlr:MELLADRAFT_112992"/>
<dbReference type="EMBL" id="GL883164">
    <property type="protein sequence ID" value="EGF99073.1"/>
    <property type="molecule type" value="Genomic_DNA"/>
</dbReference>
<keyword evidence="2 3" id="KW-0378">Hydrolase</keyword>
<dbReference type="SUPFAM" id="SSF53474">
    <property type="entry name" value="alpha/beta-Hydrolases"/>
    <property type="match status" value="1"/>
</dbReference>